<dbReference type="Pfam" id="PF04472">
    <property type="entry name" value="SepF"/>
    <property type="match status" value="1"/>
</dbReference>
<reference evidence="6 7" key="1">
    <citation type="submission" date="2021-03" db="EMBL/GenBank/DDBJ databases">
        <title>Enterococcal diversity collection.</title>
        <authorList>
            <person name="Gilmore M.S."/>
            <person name="Schwartzman J."/>
            <person name="Van Tyne D."/>
            <person name="Martin M."/>
            <person name="Earl A.M."/>
            <person name="Manson A.L."/>
            <person name="Straub T."/>
            <person name="Salamzade R."/>
            <person name="Saavedra J."/>
            <person name="Lebreton F."/>
            <person name="Prichula J."/>
            <person name="Schaufler K."/>
            <person name="Gaca A."/>
            <person name="Sgardioli B."/>
            <person name="Wagenaar J."/>
            <person name="Strong T."/>
        </authorList>
    </citation>
    <scope>NUCLEOTIDE SEQUENCE [LARGE SCALE GENOMIC DNA]</scope>
    <source>
        <strain evidence="6 7">MJM12</strain>
    </source>
</reference>
<comment type="function">
    <text evidence="4 5">Cell division protein that is part of the divisome complex and is recruited early to the Z-ring. Probably stimulates Z-ring formation, perhaps through the cross-linking of FtsZ protofilaments. Its function overlaps with FtsA.</text>
</comment>
<dbReference type="PANTHER" id="PTHR35798">
    <property type="entry name" value="CELL DIVISION PROTEIN SEPF"/>
    <property type="match status" value="1"/>
</dbReference>
<proteinExistence type="inferred from homology"/>
<evidence type="ECO:0000256" key="2">
    <source>
        <dbReference type="ARBA" id="ARBA00023210"/>
    </source>
</evidence>
<evidence type="ECO:0000256" key="5">
    <source>
        <dbReference type="HAMAP-Rule" id="MF_01197"/>
    </source>
</evidence>
<sequence>MSIFSKAADFFGLSEDSYEEYEVAPAVNGYEEAVVEEIPVEKSNPVTNHEPVYETPKSDKKVVSLRQNMKTPVTPKRQQPVNTSKNTAGKITILEPRNYHEVKKIAQHILNGEAVLVNFQSVEEDQARRIVDFLTGTVYAQDGDIKRVGDEIFLCTPYDVEIDGQGTFPTETDLYDLN</sequence>
<keyword evidence="1 5" id="KW-0132">Cell division</keyword>
<dbReference type="HAMAP" id="MF_01197">
    <property type="entry name" value="SepF"/>
    <property type="match status" value="1"/>
</dbReference>
<comment type="caution">
    <text evidence="6">The sequence shown here is derived from an EMBL/GenBank/DDBJ whole genome shotgun (WGS) entry which is preliminary data.</text>
</comment>
<dbReference type="InterPro" id="IPR007561">
    <property type="entry name" value="Cell_div_SepF/SepF-rel"/>
</dbReference>
<keyword evidence="5" id="KW-0963">Cytoplasm</keyword>
<dbReference type="EMBL" id="JAFLVT010000013">
    <property type="protein sequence ID" value="MBO0449824.1"/>
    <property type="molecule type" value="Genomic_DNA"/>
</dbReference>
<dbReference type="Gene3D" id="3.30.110.150">
    <property type="entry name" value="SepF-like protein"/>
    <property type="match status" value="1"/>
</dbReference>
<organism evidence="6 7">
    <name type="scientific">Candidatus Enterococcus myersii</name>
    <dbReference type="NCBI Taxonomy" id="2815322"/>
    <lineage>
        <taxon>Bacteria</taxon>
        <taxon>Bacillati</taxon>
        <taxon>Bacillota</taxon>
        <taxon>Bacilli</taxon>
        <taxon>Lactobacillales</taxon>
        <taxon>Enterococcaceae</taxon>
        <taxon>Enterococcus</taxon>
    </lineage>
</organism>
<evidence type="ECO:0000313" key="6">
    <source>
        <dbReference type="EMBL" id="MBO0449824.1"/>
    </source>
</evidence>
<dbReference type="PANTHER" id="PTHR35798:SF1">
    <property type="entry name" value="CELL DIVISION PROTEIN SEPF"/>
    <property type="match status" value="1"/>
</dbReference>
<dbReference type="Proteomes" id="UP000664256">
    <property type="component" value="Unassembled WGS sequence"/>
</dbReference>
<keyword evidence="7" id="KW-1185">Reference proteome</keyword>
<evidence type="ECO:0000256" key="3">
    <source>
        <dbReference type="ARBA" id="ARBA00023306"/>
    </source>
</evidence>
<evidence type="ECO:0000313" key="7">
    <source>
        <dbReference type="Proteomes" id="UP000664256"/>
    </source>
</evidence>
<dbReference type="GO" id="GO:0051301">
    <property type="term" value="P:cell division"/>
    <property type="evidence" value="ECO:0007669"/>
    <property type="project" value="UniProtKB-KW"/>
</dbReference>
<dbReference type="InterPro" id="IPR023052">
    <property type="entry name" value="Cell_div_SepF"/>
</dbReference>
<evidence type="ECO:0000256" key="1">
    <source>
        <dbReference type="ARBA" id="ARBA00022618"/>
    </source>
</evidence>
<accession>A0ABS3H8P7</accession>
<gene>
    <name evidence="5 6" type="primary">sepF</name>
    <name evidence="6" type="ORF">JZO76_09765</name>
</gene>
<evidence type="ECO:0000256" key="4">
    <source>
        <dbReference type="ARBA" id="ARBA00044936"/>
    </source>
</evidence>
<comment type="subunit">
    <text evidence="5">Homodimer. Interacts with FtsZ.</text>
</comment>
<keyword evidence="3 5" id="KW-0131">Cell cycle</keyword>
<dbReference type="RefSeq" id="WP_206903889.1">
    <property type="nucleotide sequence ID" value="NZ_JAFLVT010000013.1"/>
</dbReference>
<comment type="similarity">
    <text evidence="5">Belongs to the SepF family.</text>
</comment>
<dbReference type="InterPro" id="IPR038594">
    <property type="entry name" value="SepF-like_sf"/>
</dbReference>
<name>A0ABS3H8P7_9ENTE</name>
<keyword evidence="2 5" id="KW-0717">Septation</keyword>
<protein>
    <recommendedName>
        <fullName evidence="5">Cell division protein SepF</fullName>
    </recommendedName>
</protein>
<comment type="subcellular location">
    <subcellularLocation>
        <location evidence="5">Cytoplasm</location>
    </subcellularLocation>
    <text evidence="5">Localizes to the division site, in a FtsZ-dependent manner.</text>
</comment>